<evidence type="ECO:0000313" key="4">
    <source>
        <dbReference type="Proteomes" id="UP001497457"/>
    </source>
</evidence>
<sequence>MRIETTKVDLCVGEGGISRDVQVAPYRLLRLTIRSGDTVDGISFIYIGSDGLAHHEGMWGGIGGKEHLIQLGLMDYVKEISGTAGPFHGQHVIRTLKIVTLKRTYGPYGDPGDGDGARDRVSFHYSVKGSDRITGFFGRSADYMNSIGLYIRRC</sequence>
<evidence type="ECO:0000259" key="2">
    <source>
        <dbReference type="PROSITE" id="PS51752"/>
    </source>
</evidence>
<dbReference type="CDD" id="cd09612">
    <property type="entry name" value="Jacalin"/>
    <property type="match status" value="1"/>
</dbReference>
<keyword evidence="4" id="KW-1185">Reference proteome</keyword>
<dbReference type="Proteomes" id="UP001497457">
    <property type="component" value="Chromosome 12b"/>
</dbReference>
<organism evidence="3 4">
    <name type="scientific">Urochloa decumbens</name>
    <dbReference type="NCBI Taxonomy" id="240449"/>
    <lineage>
        <taxon>Eukaryota</taxon>
        <taxon>Viridiplantae</taxon>
        <taxon>Streptophyta</taxon>
        <taxon>Embryophyta</taxon>
        <taxon>Tracheophyta</taxon>
        <taxon>Spermatophyta</taxon>
        <taxon>Magnoliopsida</taxon>
        <taxon>Liliopsida</taxon>
        <taxon>Poales</taxon>
        <taxon>Poaceae</taxon>
        <taxon>PACMAD clade</taxon>
        <taxon>Panicoideae</taxon>
        <taxon>Panicodae</taxon>
        <taxon>Paniceae</taxon>
        <taxon>Melinidinae</taxon>
        <taxon>Urochloa</taxon>
    </lineage>
</organism>
<dbReference type="Pfam" id="PF01419">
    <property type="entry name" value="Jacalin"/>
    <property type="match status" value="1"/>
</dbReference>
<dbReference type="EMBL" id="OZ075122">
    <property type="protein sequence ID" value="CAL4906673.1"/>
    <property type="molecule type" value="Genomic_DNA"/>
</dbReference>
<evidence type="ECO:0000313" key="3">
    <source>
        <dbReference type="EMBL" id="CAL4906673.1"/>
    </source>
</evidence>
<dbReference type="InterPro" id="IPR036404">
    <property type="entry name" value="Jacalin-like_lectin_dom_sf"/>
</dbReference>
<reference evidence="3" key="1">
    <citation type="submission" date="2024-10" db="EMBL/GenBank/DDBJ databases">
        <authorList>
            <person name="Ryan C."/>
        </authorList>
    </citation>
    <scope>NUCLEOTIDE SEQUENCE [LARGE SCALE GENOMIC DNA]</scope>
</reference>
<dbReference type="PROSITE" id="PS51752">
    <property type="entry name" value="JACALIN_LECTIN"/>
    <property type="match status" value="1"/>
</dbReference>
<dbReference type="GO" id="GO:0030246">
    <property type="term" value="F:carbohydrate binding"/>
    <property type="evidence" value="ECO:0007669"/>
    <property type="project" value="UniProtKB-KW"/>
</dbReference>
<protein>
    <recommendedName>
        <fullName evidence="2">Jacalin-type lectin domain-containing protein</fullName>
    </recommendedName>
</protein>
<dbReference type="SUPFAM" id="SSF51101">
    <property type="entry name" value="Mannose-binding lectins"/>
    <property type="match status" value="1"/>
</dbReference>
<accession>A0ABC8WFH9</accession>
<dbReference type="InterPro" id="IPR001229">
    <property type="entry name" value="Jacalin-like_lectin_dom"/>
</dbReference>
<dbReference type="SMART" id="SM00915">
    <property type="entry name" value="Jacalin"/>
    <property type="match status" value="1"/>
</dbReference>
<gene>
    <name evidence="3" type="ORF">URODEC1_LOCUS12209</name>
</gene>
<proteinExistence type="predicted"/>
<keyword evidence="1" id="KW-0430">Lectin</keyword>
<evidence type="ECO:0000256" key="1">
    <source>
        <dbReference type="ARBA" id="ARBA00022734"/>
    </source>
</evidence>
<dbReference type="PANTHER" id="PTHR46506">
    <property type="entry name" value="OS05G0143600 PROTEIN"/>
    <property type="match status" value="1"/>
</dbReference>
<dbReference type="Gene3D" id="2.100.10.30">
    <property type="entry name" value="Jacalin-like lectin domain"/>
    <property type="match status" value="1"/>
</dbReference>
<dbReference type="AlphaFoldDB" id="A0ABC8WFH9"/>
<name>A0ABC8WFH9_9POAL</name>
<dbReference type="InterPro" id="IPR033734">
    <property type="entry name" value="Jacalin-like_lectin_dom_plant"/>
</dbReference>
<feature type="domain" description="Jacalin-type lectin" evidence="2">
    <location>
        <begin position="5"/>
        <end position="153"/>
    </location>
</feature>